<dbReference type="PROSITE" id="PS50893">
    <property type="entry name" value="ABC_TRANSPORTER_2"/>
    <property type="match status" value="2"/>
</dbReference>
<feature type="domain" description="ABC transporter" evidence="5">
    <location>
        <begin position="273"/>
        <end position="517"/>
    </location>
</feature>
<sequence>MVIRPPLALELIGITKRYGSFTANDSIDVRVEAGEVHVLLGENGAGKSTLLNTVYGHQRPDSGSILVNGREVAFASPADALAAGIGMVHQHFSLVDSFTVAQNVVLGDEPARGGLLQSAAAERAVQATADRVGWDFDVRRPVGELAVSGQQRVEILKLLHRGARILLLDEPTALLSPTEIDGLLETLDGLRASGCSIVLVTHKLREVTAIADHVTVIRHGQVRQVLGRGEFDEGVLAAAMTGRDRVEPAAVGAPAGGAVTAPRAVAPAGDVLLELSGVSARSDAGTPALQDLSLHVRAGEIVGLAGVEGNGQHELVEAIAGLRPVQSGRIALGGTDVTGWSPRRVRATGLGVVPADRRGWGVVPEMTLVENLALNEVAAGRDRRGGVLQWRAMRRRAQQLVSDYDIRPGNLDATAGSLSGGNMQKLVLARELSAGPRVVVASSPTWGLDVGAVEAVHDRIRAVRDAGTAVLLSSLDLDEVLALADRVLVIYRGRITLDVPRAELRDDGFALAMIGGSVAA</sequence>
<keyword evidence="7" id="KW-1185">Reference proteome</keyword>
<dbReference type="InterPro" id="IPR003593">
    <property type="entry name" value="AAA+_ATPase"/>
</dbReference>
<dbReference type="RefSeq" id="WP_205262246.1">
    <property type="nucleotide sequence ID" value="NZ_JAERWK010000025.1"/>
</dbReference>
<keyword evidence="4 6" id="KW-0067">ATP-binding</keyword>
<dbReference type="EMBL" id="JAERWK010000025">
    <property type="protein sequence ID" value="MBM9469299.1"/>
    <property type="molecule type" value="Genomic_DNA"/>
</dbReference>
<dbReference type="InterPro" id="IPR017871">
    <property type="entry name" value="ABC_transporter-like_CS"/>
</dbReference>
<dbReference type="CDD" id="cd03215">
    <property type="entry name" value="ABC_Carb_Monos_II"/>
    <property type="match status" value="1"/>
</dbReference>
<organism evidence="6 7">
    <name type="scientific">Nakamurella leprariae</name>
    <dbReference type="NCBI Taxonomy" id="2803911"/>
    <lineage>
        <taxon>Bacteria</taxon>
        <taxon>Bacillati</taxon>
        <taxon>Actinomycetota</taxon>
        <taxon>Actinomycetes</taxon>
        <taxon>Nakamurellales</taxon>
        <taxon>Nakamurellaceae</taxon>
        <taxon>Nakamurella</taxon>
    </lineage>
</organism>
<evidence type="ECO:0000256" key="1">
    <source>
        <dbReference type="ARBA" id="ARBA00022448"/>
    </source>
</evidence>
<dbReference type="SMART" id="SM00382">
    <property type="entry name" value="AAA"/>
    <property type="match status" value="1"/>
</dbReference>
<dbReference type="InterPro" id="IPR027417">
    <property type="entry name" value="P-loop_NTPase"/>
</dbReference>
<evidence type="ECO:0000313" key="7">
    <source>
        <dbReference type="Proteomes" id="UP000663792"/>
    </source>
</evidence>
<dbReference type="InterPro" id="IPR003439">
    <property type="entry name" value="ABC_transporter-like_ATP-bd"/>
</dbReference>
<feature type="domain" description="ABC transporter" evidence="5">
    <location>
        <begin position="9"/>
        <end position="244"/>
    </location>
</feature>
<evidence type="ECO:0000256" key="2">
    <source>
        <dbReference type="ARBA" id="ARBA00022737"/>
    </source>
</evidence>
<evidence type="ECO:0000259" key="5">
    <source>
        <dbReference type="PROSITE" id="PS50893"/>
    </source>
</evidence>
<dbReference type="CDD" id="cd03216">
    <property type="entry name" value="ABC_Carb_Monos_I"/>
    <property type="match status" value="1"/>
</dbReference>
<dbReference type="SUPFAM" id="SSF52540">
    <property type="entry name" value="P-loop containing nucleoside triphosphate hydrolases"/>
    <property type="match status" value="2"/>
</dbReference>
<evidence type="ECO:0000313" key="6">
    <source>
        <dbReference type="EMBL" id="MBM9469299.1"/>
    </source>
</evidence>
<protein>
    <submittedName>
        <fullName evidence="6">ABC transporter ATP-binding protein</fullName>
    </submittedName>
</protein>
<keyword evidence="2" id="KW-0677">Repeat</keyword>
<gene>
    <name evidence="6" type="ORF">JL106_18585</name>
</gene>
<dbReference type="PANTHER" id="PTHR43790:SF9">
    <property type="entry name" value="GALACTOFURANOSE TRANSPORTER ATP-BINDING PROTEIN YTFR"/>
    <property type="match status" value="1"/>
</dbReference>
<accession>A0A939C3D3</accession>
<name>A0A939C3D3_9ACTN</name>
<dbReference type="InterPro" id="IPR050107">
    <property type="entry name" value="ABC_carbohydrate_import_ATPase"/>
</dbReference>
<keyword evidence="3" id="KW-0547">Nucleotide-binding</keyword>
<evidence type="ECO:0000256" key="4">
    <source>
        <dbReference type="ARBA" id="ARBA00022840"/>
    </source>
</evidence>
<dbReference type="AlphaFoldDB" id="A0A939C3D3"/>
<dbReference type="Proteomes" id="UP000663792">
    <property type="component" value="Unassembled WGS sequence"/>
</dbReference>
<dbReference type="GO" id="GO:0005524">
    <property type="term" value="F:ATP binding"/>
    <property type="evidence" value="ECO:0007669"/>
    <property type="project" value="UniProtKB-KW"/>
</dbReference>
<dbReference type="PANTHER" id="PTHR43790">
    <property type="entry name" value="CARBOHYDRATE TRANSPORT ATP-BINDING PROTEIN MG119-RELATED"/>
    <property type="match status" value="1"/>
</dbReference>
<dbReference type="PROSITE" id="PS00211">
    <property type="entry name" value="ABC_TRANSPORTER_1"/>
    <property type="match status" value="1"/>
</dbReference>
<dbReference type="Pfam" id="PF00005">
    <property type="entry name" value="ABC_tran"/>
    <property type="match status" value="2"/>
</dbReference>
<reference evidence="6" key="1">
    <citation type="submission" date="2021-01" db="EMBL/GenBank/DDBJ databases">
        <title>YIM 132084 draft genome.</title>
        <authorList>
            <person name="An D."/>
        </authorList>
    </citation>
    <scope>NUCLEOTIDE SEQUENCE</scope>
    <source>
        <strain evidence="6">YIM 132084</strain>
    </source>
</reference>
<evidence type="ECO:0000256" key="3">
    <source>
        <dbReference type="ARBA" id="ARBA00022741"/>
    </source>
</evidence>
<proteinExistence type="predicted"/>
<comment type="caution">
    <text evidence="6">The sequence shown here is derived from an EMBL/GenBank/DDBJ whole genome shotgun (WGS) entry which is preliminary data.</text>
</comment>
<keyword evidence="1" id="KW-0813">Transport</keyword>
<dbReference type="Gene3D" id="3.40.50.300">
    <property type="entry name" value="P-loop containing nucleotide triphosphate hydrolases"/>
    <property type="match status" value="2"/>
</dbReference>
<dbReference type="GO" id="GO:0016887">
    <property type="term" value="F:ATP hydrolysis activity"/>
    <property type="evidence" value="ECO:0007669"/>
    <property type="project" value="InterPro"/>
</dbReference>